<reference evidence="1" key="1">
    <citation type="submission" date="2023-07" db="EMBL/GenBank/DDBJ databases">
        <title>Black Yeasts Isolated from many extreme environments.</title>
        <authorList>
            <person name="Coleine C."/>
            <person name="Stajich J.E."/>
            <person name="Selbmann L."/>
        </authorList>
    </citation>
    <scope>NUCLEOTIDE SEQUENCE</scope>
    <source>
        <strain evidence="1">CCFEE 5714</strain>
    </source>
</reference>
<name>A0ACC3MP20_9PEZI</name>
<dbReference type="EMBL" id="JAUTXU010000211">
    <property type="protein sequence ID" value="KAK3698389.1"/>
    <property type="molecule type" value="Genomic_DNA"/>
</dbReference>
<dbReference type="Proteomes" id="UP001281147">
    <property type="component" value="Unassembled WGS sequence"/>
</dbReference>
<gene>
    <name evidence="1" type="primary">ECM16_1</name>
    <name evidence="1" type="ORF">LTR37_016959</name>
</gene>
<keyword evidence="1" id="KW-0378">Hydrolase</keyword>
<keyword evidence="1" id="KW-0067">ATP-binding</keyword>
<evidence type="ECO:0000313" key="1">
    <source>
        <dbReference type="EMBL" id="KAK3698389.1"/>
    </source>
</evidence>
<organism evidence="1 2">
    <name type="scientific">Vermiconidia calcicola</name>
    <dbReference type="NCBI Taxonomy" id="1690605"/>
    <lineage>
        <taxon>Eukaryota</taxon>
        <taxon>Fungi</taxon>
        <taxon>Dikarya</taxon>
        <taxon>Ascomycota</taxon>
        <taxon>Pezizomycotina</taxon>
        <taxon>Dothideomycetes</taxon>
        <taxon>Dothideomycetidae</taxon>
        <taxon>Mycosphaerellales</taxon>
        <taxon>Extremaceae</taxon>
        <taxon>Vermiconidia</taxon>
    </lineage>
</organism>
<dbReference type="EC" id="3.6.4.13" evidence="1"/>
<proteinExistence type="predicted"/>
<protein>
    <submittedName>
        <fullName evidence="1">ATP-dependent RNA helicase DHR1</fullName>
        <ecNumber evidence="1">3.6.4.13</ecNumber>
    </submittedName>
</protein>
<keyword evidence="1" id="KW-0547">Nucleotide-binding</keyword>
<accession>A0ACC3MP20</accession>
<keyword evidence="1" id="KW-0347">Helicase</keyword>
<keyword evidence="2" id="KW-1185">Reference proteome</keyword>
<sequence>MPRFVPRERKHKKIARVHKATNTSTTNAEQIIPESQTEREARRDALKAELRAAQPESKGSSKKRKRLDKYIDTKLKKDENAELLKKLEGHRVDTSLLQSSKKLGRTRDTQREKLARAINERNAGIGSNDDFLFVERAEVDSVDENASGGSQDEIPTYPAALTAQSNGVTPNFGGGLKRPLKLDDSGRPVIQKRKRRKKNVSQTSGVGQEEDVESEDAMYANGNLTDESANEHAEEEWTGFSPAPSEEEDDHVSDISVTSDDLEQDSASTASSQSSSATNSPDEKPARLSAFKAWADTQRNTALDFTPSANPTSASDSHAVMAAAKANFTPRVPSPDPQSKIFPAQPRSDRPTSKPAYAITIPRSEEVQAARLELPVVQEEQKIMEAINANPVVVVCGATGSGKTTQVPQMLLENGYASSISNAKGTAVQQDAPPQSRGMIGVTQPRRVAATSVATRVSNEFGVECGKCVAHQVRYDTNVGKDTAIKFMTDGILLREIQQDFILSKYSVVVLDEAHERSVNTDLLIGLLSRIVALRAELAEESQDKHYPLKLIIMSATLSQGVDSFLQNTRLWNKLGGPPPIIEAEGRQFPVTVHFARKTRRDYVSEIVDKVARGHRKLPPGGMLVFLTGLQEISDVAKRLRGKIGGSTLAAGRIDADADDYEDGVGVGREANDYLEGEEDASDSDSDAEIRLNNENHERDAEFDVEDLEPDRRSSTTSARALLKPHILPLYAALPAAQQLRVFQPPPSESHRSIILATNVAETSLTIPGIRYVFDSGRVKEKRYNTSTGVQTFEVDWISKASAEQRKGRAGRTGPGHVWRLYSSAVYEEFFAEETVPEILRTPLESTVLQLKAMEIENVVHFPFPTALKPVMLEHAELLLRNLGAIEVGNGGVVSKTGKDIMRFPVSPRFGKMLMLARSNRVVAHAVALVAALAVGDLTIPEAQSNSAELADEDYQDEEDSDSDDRARRQAENIMKAATDKRHQDYTRAQAKLAAWDDRSDAVKLLTTVAAHAETSSGDSATQFCKSYWLREKGMEEVQLLRKQLHNIVLSQESSCDIGVSFLQKLPLPTEQERTKLNQIVAAGFIDQIVIRADMLEDGAVGFGRKPKRAIEVPYRTLFPTMDADTNSSTKSSEETELRRSVFVHPSSVLARLSVKEMPQYIVYSHLSRASPSSIDESKQRIKKTRMHALTAIGPKALAALAEGTPLLQMGKPVGKIEELPRGSDGKQRRQCWVNISLKGTGTTGHDGTEWPLGVWKVVQRRGIRDWEVKEVLAR</sequence>
<evidence type="ECO:0000313" key="2">
    <source>
        <dbReference type="Proteomes" id="UP001281147"/>
    </source>
</evidence>
<comment type="caution">
    <text evidence="1">The sequence shown here is derived from an EMBL/GenBank/DDBJ whole genome shotgun (WGS) entry which is preliminary data.</text>
</comment>